<keyword evidence="2" id="KW-1185">Reference proteome</keyword>
<proteinExistence type="predicted"/>
<gene>
    <name evidence="1" type="ORF">GPA25_15865</name>
</gene>
<dbReference type="Proteomes" id="UP000648984">
    <property type="component" value="Unassembled WGS sequence"/>
</dbReference>
<evidence type="ECO:0000313" key="2">
    <source>
        <dbReference type="Proteomes" id="UP000648984"/>
    </source>
</evidence>
<dbReference type="PROSITE" id="PS51257">
    <property type="entry name" value="PROKAR_LIPOPROTEIN"/>
    <property type="match status" value="1"/>
</dbReference>
<dbReference type="EMBL" id="WTVQ01000028">
    <property type="protein sequence ID" value="NMG76238.1"/>
    <property type="molecule type" value="Genomic_DNA"/>
</dbReference>
<protein>
    <recommendedName>
        <fullName evidence="3">Esterase</fullName>
    </recommendedName>
</protein>
<evidence type="ECO:0008006" key="3">
    <source>
        <dbReference type="Google" id="ProtNLM"/>
    </source>
</evidence>
<dbReference type="SUPFAM" id="SSF53474">
    <property type="entry name" value="alpha/beta-Hydrolases"/>
    <property type="match status" value="1"/>
</dbReference>
<name>A0ABX1QCV9_9RHOO</name>
<dbReference type="InterPro" id="IPR029058">
    <property type="entry name" value="AB_hydrolase_fold"/>
</dbReference>
<accession>A0ABX1QCV9</accession>
<reference evidence="1 2" key="1">
    <citation type="submission" date="2019-12" db="EMBL/GenBank/DDBJ databases">
        <title>Comparative genomics gives insights into the taxonomy of the Azoarcus-Aromatoleum group and reveals separate origins of nif in the plant-associated Azoarcus and non-plant-associated Aromatoleum sub-groups.</title>
        <authorList>
            <person name="Lafos M."/>
            <person name="Maluk M."/>
            <person name="Batista M."/>
            <person name="Junghare M."/>
            <person name="Carmona M."/>
            <person name="Faoro H."/>
            <person name="Cruz L.M."/>
            <person name="Battistoni F."/>
            <person name="De Souza E."/>
            <person name="Pedrosa F."/>
            <person name="Chen W.-M."/>
            <person name="Poole P.S."/>
            <person name="Dixon R.A."/>
            <person name="James E.K."/>
        </authorList>
    </citation>
    <scope>NUCLEOTIDE SEQUENCE [LARGE SCALE GENOMIC DNA]</scope>
    <source>
        <strain evidence="1 2">22Lin</strain>
    </source>
</reference>
<dbReference type="RefSeq" id="WP_169261379.1">
    <property type="nucleotide sequence ID" value="NZ_WTVQ01000028.1"/>
</dbReference>
<comment type="caution">
    <text evidence="1">The sequence shown here is derived from an EMBL/GenBank/DDBJ whole genome shotgun (WGS) entry which is preliminary data.</text>
</comment>
<sequence length="491" mass="54838">MRSRSSTHLGFTLLAAILTACSGPLPHRHIAGADDVECGVVASANDERCFARTPEVSKEPPYTLHFIEFDDQGWLYPDTNADGYVKEMGAAHGQLDRAVADVRSQLDDGKRVLLLVYVHGWKHSAAHDDRDVRRFRQMLADAAYLDEKRPTAEDASKRRVVGIYVGWRGAGRFSAENPLVYLSFWSRKNAALHVSEGAARELFGRLRALRERVNHEDVRRPPLRTVVIGHSFGAWVVFSALSPSLLELLASPVDAARDASSAAARSAWRRARLRQAADIVVLVNPAFEASRYQPVHHLAQRLKLADYEPPVLLLVTSTADRATRQLFPVGRFVNTIFQHPFVSDEQERATKHTPGFMDLYQTHSLTREPSAQVAECSGWADSPLDVAGPNGPDVSAESEAARIERLKINASLEARRHAAWRNYVAAHPGGLPPDWEWRYCGGAFIRHKAALNPGSLVWNVLTDDTLVRDHSDIMREPLHAFLRQLYLDLPR</sequence>
<dbReference type="Gene3D" id="3.40.50.1820">
    <property type="entry name" value="alpha/beta hydrolase"/>
    <property type="match status" value="1"/>
</dbReference>
<organism evidence="1 2">
    <name type="scientific">Aromatoleum diolicum</name>
    <dbReference type="NCBI Taxonomy" id="75796"/>
    <lineage>
        <taxon>Bacteria</taxon>
        <taxon>Pseudomonadati</taxon>
        <taxon>Pseudomonadota</taxon>
        <taxon>Betaproteobacteria</taxon>
        <taxon>Rhodocyclales</taxon>
        <taxon>Rhodocyclaceae</taxon>
        <taxon>Aromatoleum</taxon>
    </lineage>
</organism>
<evidence type="ECO:0000313" key="1">
    <source>
        <dbReference type="EMBL" id="NMG76238.1"/>
    </source>
</evidence>